<proteinExistence type="predicted"/>
<protein>
    <recommendedName>
        <fullName evidence="4">GlsB/YeaQ/YmgE family stress response membrane protein</fullName>
    </recommendedName>
</protein>
<accession>A0A285D283</accession>
<reference evidence="3" key="1">
    <citation type="submission" date="2017-08" db="EMBL/GenBank/DDBJ databases">
        <authorList>
            <person name="Varghese N."/>
            <person name="Submissions S."/>
        </authorList>
    </citation>
    <scope>NUCLEOTIDE SEQUENCE [LARGE SCALE GENOMIC DNA]</scope>
    <source>
        <strain evidence="3">JA234</strain>
    </source>
</reference>
<evidence type="ECO:0000256" key="1">
    <source>
        <dbReference type="SAM" id="Phobius"/>
    </source>
</evidence>
<keyword evidence="1" id="KW-0812">Transmembrane</keyword>
<organism evidence="2 3">
    <name type="scientific">Cereibacter ovatus</name>
    <dbReference type="NCBI Taxonomy" id="439529"/>
    <lineage>
        <taxon>Bacteria</taxon>
        <taxon>Pseudomonadati</taxon>
        <taxon>Pseudomonadota</taxon>
        <taxon>Alphaproteobacteria</taxon>
        <taxon>Rhodobacterales</taxon>
        <taxon>Paracoccaceae</taxon>
        <taxon>Cereibacter</taxon>
    </lineage>
</organism>
<feature type="transmembrane region" description="Helical" evidence="1">
    <location>
        <begin position="6"/>
        <end position="27"/>
    </location>
</feature>
<dbReference type="RefSeq" id="WP_097031478.1">
    <property type="nucleotide sequence ID" value="NZ_OAOQ01000018.1"/>
</dbReference>
<feature type="transmembrane region" description="Helical" evidence="1">
    <location>
        <begin position="67"/>
        <end position="89"/>
    </location>
</feature>
<feature type="transmembrane region" description="Helical" evidence="1">
    <location>
        <begin position="39"/>
        <end position="61"/>
    </location>
</feature>
<sequence length="90" mass="9183">MEEVMQAIGVVGLLLLALVGLAAGWIASLVEGGRHRRRYMLIGLVGALAAPVLLAVLGVTLLAAWGLAAMVAAALVGAVIVLVIARLIFD</sequence>
<dbReference type="Proteomes" id="UP000219467">
    <property type="component" value="Unassembled WGS sequence"/>
</dbReference>
<name>A0A285D283_9RHOB</name>
<dbReference type="EMBL" id="OAOQ01000018">
    <property type="protein sequence ID" value="SNX73924.1"/>
    <property type="molecule type" value="Genomic_DNA"/>
</dbReference>
<gene>
    <name evidence="2" type="ORF">SAMN05878503_1185</name>
</gene>
<keyword evidence="3" id="KW-1185">Reference proteome</keyword>
<keyword evidence="1" id="KW-0472">Membrane</keyword>
<dbReference type="AlphaFoldDB" id="A0A285D283"/>
<evidence type="ECO:0000313" key="3">
    <source>
        <dbReference type="Proteomes" id="UP000219467"/>
    </source>
</evidence>
<keyword evidence="1" id="KW-1133">Transmembrane helix</keyword>
<evidence type="ECO:0008006" key="4">
    <source>
        <dbReference type="Google" id="ProtNLM"/>
    </source>
</evidence>
<evidence type="ECO:0000313" key="2">
    <source>
        <dbReference type="EMBL" id="SNX73924.1"/>
    </source>
</evidence>